<name>A0A6P4CET4_ARADU</name>
<evidence type="ECO:0000313" key="2">
    <source>
        <dbReference type="Proteomes" id="UP000515211"/>
    </source>
</evidence>
<sequence length="188" mass="22718">MDGVDDDQEERKPQESRRKPKVEGEQASSALDLSQMQRAIEEMSHQFMRAQEQQQEQYLRQQEQYLKAQEQQEHWQQQMMEKQESFQLKMLEQQREFQERILEGQKEQSASVQESVNGLFLCQAKYGEYTQNFYQWKNIYHTIREHMHVDRTGYNMQNQAKLDYVVHGMPTLNQEIKPFAQCPEFMEQ</sequence>
<protein>
    <submittedName>
        <fullName evidence="3">Uncharacterized protein LOC107474598</fullName>
    </submittedName>
</protein>
<reference evidence="2" key="1">
    <citation type="journal article" date="2016" name="Nat. Genet.">
        <title>The genome sequences of Arachis duranensis and Arachis ipaensis, the diploid ancestors of cultivated peanut.</title>
        <authorList>
            <person name="Bertioli D.J."/>
            <person name="Cannon S.B."/>
            <person name="Froenicke L."/>
            <person name="Huang G."/>
            <person name="Farmer A.D."/>
            <person name="Cannon E.K."/>
            <person name="Liu X."/>
            <person name="Gao D."/>
            <person name="Clevenger J."/>
            <person name="Dash S."/>
            <person name="Ren L."/>
            <person name="Moretzsohn M.C."/>
            <person name="Shirasawa K."/>
            <person name="Huang W."/>
            <person name="Vidigal B."/>
            <person name="Abernathy B."/>
            <person name="Chu Y."/>
            <person name="Niederhuth C.E."/>
            <person name="Umale P."/>
            <person name="Araujo A.C."/>
            <person name="Kozik A."/>
            <person name="Kim K.D."/>
            <person name="Burow M.D."/>
            <person name="Varshney R.K."/>
            <person name="Wang X."/>
            <person name="Zhang X."/>
            <person name="Barkley N."/>
            <person name="Guimaraes P.M."/>
            <person name="Isobe S."/>
            <person name="Guo B."/>
            <person name="Liao B."/>
            <person name="Stalker H.T."/>
            <person name="Schmitz R.J."/>
            <person name="Scheffler B.E."/>
            <person name="Leal-Bertioli S.C."/>
            <person name="Xun X."/>
            <person name="Jackson S.A."/>
            <person name="Michelmore R."/>
            <person name="Ozias-Akins P."/>
        </authorList>
    </citation>
    <scope>NUCLEOTIDE SEQUENCE [LARGE SCALE GENOMIC DNA]</scope>
    <source>
        <strain evidence="2">cv. V14167</strain>
    </source>
</reference>
<proteinExistence type="predicted"/>
<feature type="compositionally biased region" description="Polar residues" evidence="1">
    <location>
        <begin position="26"/>
        <end position="37"/>
    </location>
</feature>
<accession>A0A6P4CET4</accession>
<evidence type="ECO:0000313" key="3">
    <source>
        <dbReference type="RefSeq" id="XP_015949721.1"/>
    </source>
</evidence>
<keyword evidence="2" id="KW-1185">Reference proteome</keyword>
<reference evidence="3" key="2">
    <citation type="submission" date="2025-08" db="UniProtKB">
        <authorList>
            <consortium name="RefSeq"/>
        </authorList>
    </citation>
    <scope>IDENTIFICATION</scope>
    <source>
        <tissue evidence="3">Whole plant</tissue>
    </source>
</reference>
<dbReference type="RefSeq" id="XP_015949721.1">
    <property type="nucleotide sequence ID" value="XM_016094235.1"/>
</dbReference>
<feature type="region of interest" description="Disordered" evidence="1">
    <location>
        <begin position="1"/>
        <end position="49"/>
    </location>
</feature>
<dbReference type="KEGG" id="adu:107474598"/>
<organism evidence="2 3">
    <name type="scientific">Arachis duranensis</name>
    <name type="common">Wild peanut</name>
    <dbReference type="NCBI Taxonomy" id="130453"/>
    <lineage>
        <taxon>Eukaryota</taxon>
        <taxon>Viridiplantae</taxon>
        <taxon>Streptophyta</taxon>
        <taxon>Embryophyta</taxon>
        <taxon>Tracheophyta</taxon>
        <taxon>Spermatophyta</taxon>
        <taxon>Magnoliopsida</taxon>
        <taxon>eudicotyledons</taxon>
        <taxon>Gunneridae</taxon>
        <taxon>Pentapetalae</taxon>
        <taxon>rosids</taxon>
        <taxon>fabids</taxon>
        <taxon>Fabales</taxon>
        <taxon>Fabaceae</taxon>
        <taxon>Papilionoideae</taxon>
        <taxon>50 kb inversion clade</taxon>
        <taxon>dalbergioids sensu lato</taxon>
        <taxon>Dalbergieae</taxon>
        <taxon>Pterocarpus clade</taxon>
        <taxon>Arachis</taxon>
    </lineage>
</organism>
<dbReference type="GeneID" id="107474598"/>
<dbReference type="AlphaFoldDB" id="A0A6P4CET4"/>
<gene>
    <name evidence="3" type="primary">LOC107474598</name>
</gene>
<evidence type="ECO:0000256" key="1">
    <source>
        <dbReference type="SAM" id="MobiDB-lite"/>
    </source>
</evidence>
<dbReference type="Proteomes" id="UP000515211">
    <property type="component" value="Chromosome 3"/>
</dbReference>
<feature type="compositionally biased region" description="Basic and acidic residues" evidence="1">
    <location>
        <begin position="9"/>
        <end position="24"/>
    </location>
</feature>